<evidence type="ECO:0000259" key="7">
    <source>
        <dbReference type="PROSITE" id="PS51201"/>
    </source>
</evidence>
<dbReference type="AlphaFoldDB" id="A0A6N7S5B4"/>
<dbReference type="InterPro" id="IPR006037">
    <property type="entry name" value="RCK_C"/>
</dbReference>
<evidence type="ECO:0000256" key="2">
    <source>
        <dbReference type="ARBA" id="ARBA00022448"/>
    </source>
</evidence>
<dbReference type="Proteomes" id="UP000480929">
    <property type="component" value="Unassembled WGS sequence"/>
</dbReference>
<evidence type="ECO:0000256" key="4">
    <source>
        <dbReference type="ARBA" id="ARBA00022958"/>
    </source>
</evidence>
<dbReference type="PRINTS" id="PR00335">
    <property type="entry name" value="KUPTAKETRKA"/>
</dbReference>
<dbReference type="Proteomes" id="UP000433575">
    <property type="component" value="Unassembled WGS sequence"/>
</dbReference>
<name>A0A6N7S5B4_9FIRM</name>
<evidence type="ECO:0000313" key="11">
    <source>
        <dbReference type="Proteomes" id="UP000433575"/>
    </source>
</evidence>
<feature type="domain" description="RCK N-terminal" evidence="7">
    <location>
        <begin position="236"/>
        <end position="356"/>
    </location>
</feature>
<dbReference type="Gene3D" id="3.40.50.720">
    <property type="entry name" value="NAD(P)-binding Rossmann-like Domain"/>
    <property type="match status" value="2"/>
</dbReference>
<evidence type="ECO:0000256" key="1">
    <source>
        <dbReference type="ARBA" id="ARBA00017378"/>
    </source>
</evidence>
<evidence type="ECO:0000313" key="10">
    <source>
        <dbReference type="EMBL" id="MSC32516.1"/>
    </source>
</evidence>
<dbReference type="SUPFAM" id="SSF116726">
    <property type="entry name" value="TrkA C-terminal domain-like"/>
    <property type="match status" value="2"/>
</dbReference>
<dbReference type="OrthoDB" id="9775180at2"/>
<dbReference type="Pfam" id="PF02080">
    <property type="entry name" value="TrkA_C"/>
    <property type="match status" value="2"/>
</dbReference>
<accession>A0A6N7S5B4</accession>
<dbReference type="PROSITE" id="PS51202">
    <property type="entry name" value="RCK_C"/>
    <property type="match status" value="2"/>
</dbReference>
<organism evidence="9 11">
    <name type="scientific">Holdemania massiliensis</name>
    <dbReference type="NCBI Taxonomy" id="1468449"/>
    <lineage>
        <taxon>Bacteria</taxon>
        <taxon>Bacillati</taxon>
        <taxon>Bacillota</taxon>
        <taxon>Erysipelotrichia</taxon>
        <taxon>Erysipelotrichales</taxon>
        <taxon>Erysipelotrichaceae</taxon>
        <taxon>Holdemania</taxon>
    </lineage>
</organism>
<dbReference type="EMBL" id="WKPI01000005">
    <property type="protein sequence ID" value="MSC32516.1"/>
    <property type="molecule type" value="Genomic_DNA"/>
</dbReference>
<dbReference type="InterPro" id="IPR036721">
    <property type="entry name" value="RCK_C_sf"/>
</dbReference>
<feature type="domain" description="RCK C-terminal" evidence="8">
    <location>
        <begin position="380"/>
        <end position="460"/>
    </location>
</feature>
<sequence>MTTFGGNAMKILVLGAGKVGTTIIEALSQENHEIKVIDKKQDVLDSLANRLDVLCLQGDGIQYSTLADAGAEETDVLIAVTSRDETNMLSCIIGKKAGVKHTIARVRNPDFFSQMLYMKQDLGMEMIINPELAAADEIARVIRIPSALKVETFSRGRVELIEMKLKEGNPLNHSQLSTLYSAFGVKVLICTVERNGNIMIPDGSFVLEQGDRITITASREELAEFLRLLGLSRSKMKNVLIIGGGRISVYLARQLEFMRCQTTIVEMNEERCLELSDLLPHATIIHGDGTDPEVLHEAGFNCCDAAVLLSSMDEENFVLAMYAETFDTPKIICKINRDSYASILQKALPEATIISPKNITAEEIIQQIRARQNASGSHVETLYKLVSGKAEALEFTIRKASGHLNIPLQDLPLKSGILIACILRNGRPLIPNGQSWLQLNDHVIVVTTNSNYDDLEDCFD</sequence>
<protein>
    <recommendedName>
        <fullName evidence="1">Trk system potassium uptake protein TrkA</fullName>
    </recommendedName>
</protein>
<dbReference type="EMBL" id="WKPJ01000006">
    <property type="protein sequence ID" value="MSA88969.1"/>
    <property type="molecule type" value="Genomic_DNA"/>
</dbReference>
<keyword evidence="6" id="KW-0406">Ion transport</keyword>
<comment type="caution">
    <text evidence="9">The sequence shown here is derived from an EMBL/GenBank/DDBJ whole genome shotgun (WGS) entry which is preliminary data.</text>
</comment>
<dbReference type="InterPro" id="IPR036291">
    <property type="entry name" value="NAD(P)-bd_dom_sf"/>
</dbReference>
<evidence type="ECO:0000256" key="6">
    <source>
        <dbReference type="ARBA" id="ARBA00023065"/>
    </source>
</evidence>
<dbReference type="InterPro" id="IPR003148">
    <property type="entry name" value="RCK_N"/>
</dbReference>
<reference evidence="11 12" key="1">
    <citation type="journal article" date="2019" name="Nat. Med.">
        <title>A library of human gut bacterial isolates paired with longitudinal multiomics data enables mechanistic microbiome research.</title>
        <authorList>
            <person name="Poyet M."/>
            <person name="Groussin M."/>
            <person name="Gibbons S.M."/>
            <person name="Avila-Pacheco J."/>
            <person name="Jiang X."/>
            <person name="Kearney S.M."/>
            <person name="Perrotta A.R."/>
            <person name="Berdy B."/>
            <person name="Zhao S."/>
            <person name="Lieberman T.D."/>
            <person name="Swanson P.K."/>
            <person name="Smith M."/>
            <person name="Roesemann S."/>
            <person name="Alexander J.E."/>
            <person name="Rich S.A."/>
            <person name="Livny J."/>
            <person name="Vlamakis H."/>
            <person name="Clish C."/>
            <person name="Bullock K."/>
            <person name="Deik A."/>
            <person name="Scott J."/>
            <person name="Pierce K.A."/>
            <person name="Xavier R.J."/>
            <person name="Alm E.J."/>
        </authorList>
    </citation>
    <scope>NUCLEOTIDE SEQUENCE [LARGE SCALE GENOMIC DNA]</scope>
    <source>
        <strain evidence="9 11">BIOML-A4</strain>
        <strain evidence="10 12">BIOML-A5</strain>
    </source>
</reference>
<dbReference type="GO" id="GO:0005886">
    <property type="term" value="C:plasma membrane"/>
    <property type="evidence" value="ECO:0007669"/>
    <property type="project" value="InterPro"/>
</dbReference>
<dbReference type="NCBIfam" id="NF007039">
    <property type="entry name" value="PRK09496.3-2"/>
    <property type="match status" value="1"/>
</dbReference>
<dbReference type="PANTHER" id="PTHR43833">
    <property type="entry name" value="POTASSIUM CHANNEL PROTEIN 2-RELATED-RELATED"/>
    <property type="match status" value="1"/>
</dbReference>
<evidence type="ECO:0000313" key="12">
    <source>
        <dbReference type="Proteomes" id="UP000480929"/>
    </source>
</evidence>
<dbReference type="NCBIfam" id="NF007033">
    <property type="entry name" value="PRK09496.1-5"/>
    <property type="match status" value="1"/>
</dbReference>
<evidence type="ECO:0000313" key="9">
    <source>
        <dbReference type="EMBL" id="MSA88969.1"/>
    </source>
</evidence>
<dbReference type="GO" id="GO:0015079">
    <property type="term" value="F:potassium ion transmembrane transporter activity"/>
    <property type="evidence" value="ECO:0007669"/>
    <property type="project" value="InterPro"/>
</dbReference>
<dbReference type="Pfam" id="PF02254">
    <property type="entry name" value="TrkA_N"/>
    <property type="match status" value="2"/>
</dbReference>
<dbReference type="PANTHER" id="PTHR43833:SF5">
    <property type="entry name" value="TRK SYSTEM POTASSIUM UPTAKE PROTEIN TRKA"/>
    <property type="match status" value="1"/>
</dbReference>
<dbReference type="SUPFAM" id="SSF51735">
    <property type="entry name" value="NAD(P)-binding Rossmann-fold domains"/>
    <property type="match status" value="2"/>
</dbReference>
<evidence type="ECO:0000256" key="3">
    <source>
        <dbReference type="ARBA" id="ARBA00022538"/>
    </source>
</evidence>
<keyword evidence="3" id="KW-0633">Potassium transport</keyword>
<feature type="domain" description="RCK C-terminal" evidence="8">
    <location>
        <begin position="148"/>
        <end position="231"/>
    </location>
</feature>
<proteinExistence type="predicted"/>
<evidence type="ECO:0000259" key="8">
    <source>
        <dbReference type="PROSITE" id="PS51202"/>
    </source>
</evidence>
<feature type="domain" description="RCK N-terminal" evidence="7">
    <location>
        <begin position="8"/>
        <end position="128"/>
    </location>
</feature>
<gene>
    <name evidence="9" type="primary">trkA</name>
    <name evidence="10" type="ORF">GKD88_05215</name>
    <name evidence="9" type="ORF">GKE08_06485</name>
</gene>
<dbReference type="PROSITE" id="PS51201">
    <property type="entry name" value="RCK_N"/>
    <property type="match status" value="2"/>
</dbReference>
<keyword evidence="2" id="KW-0813">Transport</keyword>
<dbReference type="Gene3D" id="3.30.70.1450">
    <property type="entry name" value="Regulator of K+ conductance, C-terminal domain"/>
    <property type="match status" value="2"/>
</dbReference>
<keyword evidence="5" id="KW-0520">NAD</keyword>
<dbReference type="InterPro" id="IPR006036">
    <property type="entry name" value="K_uptake_TrkA"/>
</dbReference>
<keyword evidence="12" id="KW-1185">Reference proteome</keyword>
<dbReference type="InterPro" id="IPR050721">
    <property type="entry name" value="Trk_Ktr_HKT_K-transport"/>
</dbReference>
<dbReference type="NCBIfam" id="NF007031">
    <property type="entry name" value="PRK09496.1-2"/>
    <property type="match status" value="1"/>
</dbReference>
<keyword evidence="4" id="KW-0630">Potassium</keyword>
<evidence type="ECO:0000256" key="5">
    <source>
        <dbReference type="ARBA" id="ARBA00023027"/>
    </source>
</evidence>